<evidence type="ECO:0000313" key="11">
    <source>
        <dbReference type="EMBL" id="KAJ6221864.1"/>
    </source>
</evidence>
<evidence type="ECO:0000256" key="2">
    <source>
        <dbReference type="ARBA" id="ARBA00022771"/>
    </source>
</evidence>
<proteinExistence type="predicted"/>
<dbReference type="PANTHER" id="PTHR24082:SF283">
    <property type="entry name" value="NUCLEAR HORMONE RECEPTOR HR96"/>
    <property type="match status" value="1"/>
</dbReference>
<keyword evidence="3" id="KW-0862">Zinc</keyword>
<dbReference type="Gene3D" id="3.30.50.10">
    <property type="entry name" value="Erythroid Transcription Factor GATA-1, subunit A"/>
    <property type="match status" value="1"/>
</dbReference>
<dbReference type="SMART" id="SM00399">
    <property type="entry name" value="ZnF_C4"/>
    <property type="match status" value="1"/>
</dbReference>
<dbReference type="GO" id="GO:0000122">
    <property type="term" value="P:negative regulation of transcription by RNA polymerase II"/>
    <property type="evidence" value="ECO:0007669"/>
    <property type="project" value="TreeGrafter"/>
</dbReference>
<dbReference type="EMBL" id="JAPWDV010000001">
    <property type="protein sequence ID" value="KAJ6221864.1"/>
    <property type="molecule type" value="Genomic_DNA"/>
</dbReference>
<dbReference type="PROSITE" id="PS00031">
    <property type="entry name" value="NUCLEAR_REC_DBD_1"/>
    <property type="match status" value="1"/>
</dbReference>
<dbReference type="PROSITE" id="PS51030">
    <property type="entry name" value="NUCLEAR_REC_DBD_2"/>
    <property type="match status" value="1"/>
</dbReference>
<gene>
    <name evidence="11" type="ORF">RDWZM_000409</name>
</gene>
<feature type="domain" description="NR LBD" evidence="10">
    <location>
        <begin position="173"/>
        <end position="316"/>
    </location>
</feature>
<keyword evidence="4" id="KW-0805">Transcription regulation</keyword>
<dbReference type="Pfam" id="PF00104">
    <property type="entry name" value="Hormone_recep"/>
    <property type="match status" value="1"/>
</dbReference>
<name>A0A9Q0MAA6_BLOTA</name>
<dbReference type="InterPro" id="IPR050234">
    <property type="entry name" value="Nuclear_hormone_rcpt_NR1"/>
</dbReference>
<keyword evidence="1" id="KW-0479">Metal-binding</keyword>
<dbReference type="InterPro" id="IPR001723">
    <property type="entry name" value="Nuclear_hrmn_rcpt"/>
</dbReference>
<dbReference type="PANTHER" id="PTHR24082">
    <property type="entry name" value="NUCLEAR HORMONE RECEPTOR"/>
    <property type="match status" value="1"/>
</dbReference>
<dbReference type="PRINTS" id="PR00047">
    <property type="entry name" value="STROIDFINGER"/>
</dbReference>
<dbReference type="PRINTS" id="PR00398">
    <property type="entry name" value="STRDHORMONER"/>
</dbReference>
<dbReference type="GO" id="GO:0045944">
    <property type="term" value="P:positive regulation of transcription by RNA polymerase II"/>
    <property type="evidence" value="ECO:0007669"/>
    <property type="project" value="TreeGrafter"/>
</dbReference>
<keyword evidence="5" id="KW-0238">DNA-binding</keyword>
<keyword evidence="2" id="KW-0863">Zinc-finger</keyword>
<evidence type="ECO:0008006" key="13">
    <source>
        <dbReference type="Google" id="ProtNLM"/>
    </source>
</evidence>
<dbReference type="InterPro" id="IPR001628">
    <property type="entry name" value="Znf_hrmn_rcpt"/>
</dbReference>
<evidence type="ECO:0000256" key="7">
    <source>
        <dbReference type="ARBA" id="ARBA00023170"/>
    </source>
</evidence>
<dbReference type="Gene3D" id="1.10.565.10">
    <property type="entry name" value="Retinoid X Receptor"/>
    <property type="match status" value="1"/>
</dbReference>
<reference evidence="11" key="1">
    <citation type="submission" date="2022-12" db="EMBL/GenBank/DDBJ databases">
        <title>Genome assemblies of Blomia tropicalis.</title>
        <authorList>
            <person name="Cui Y."/>
        </authorList>
    </citation>
    <scope>NUCLEOTIDE SEQUENCE</scope>
    <source>
        <tissue evidence="11">Adult mites</tissue>
    </source>
</reference>
<dbReference type="GO" id="GO:0000978">
    <property type="term" value="F:RNA polymerase II cis-regulatory region sequence-specific DNA binding"/>
    <property type="evidence" value="ECO:0007669"/>
    <property type="project" value="TreeGrafter"/>
</dbReference>
<keyword evidence="12" id="KW-1185">Reference proteome</keyword>
<dbReference type="Pfam" id="PF00105">
    <property type="entry name" value="zf-C4"/>
    <property type="match status" value="1"/>
</dbReference>
<evidence type="ECO:0000256" key="1">
    <source>
        <dbReference type="ARBA" id="ARBA00022723"/>
    </source>
</evidence>
<dbReference type="Proteomes" id="UP001142055">
    <property type="component" value="Chromosome 1"/>
</dbReference>
<evidence type="ECO:0000256" key="5">
    <source>
        <dbReference type="ARBA" id="ARBA00023125"/>
    </source>
</evidence>
<accession>A0A9Q0MAA6</accession>
<dbReference type="PROSITE" id="PS51843">
    <property type="entry name" value="NR_LBD"/>
    <property type="match status" value="1"/>
</dbReference>
<dbReference type="GO" id="GO:0008270">
    <property type="term" value="F:zinc ion binding"/>
    <property type="evidence" value="ECO:0007669"/>
    <property type="project" value="UniProtKB-KW"/>
</dbReference>
<dbReference type="InterPro" id="IPR013088">
    <property type="entry name" value="Znf_NHR/GATA"/>
</dbReference>
<organism evidence="11 12">
    <name type="scientific">Blomia tropicalis</name>
    <name type="common">Mite</name>
    <dbReference type="NCBI Taxonomy" id="40697"/>
    <lineage>
        <taxon>Eukaryota</taxon>
        <taxon>Metazoa</taxon>
        <taxon>Ecdysozoa</taxon>
        <taxon>Arthropoda</taxon>
        <taxon>Chelicerata</taxon>
        <taxon>Arachnida</taxon>
        <taxon>Acari</taxon>
        <taxon>Acariformes</taxon>
        <taxon>Sarcoptiformes</taxon>
        <taxon>Astigmata</taxon>
        <taxon>Glycyphagoidea</taxon>
        <taxon>Echimyopodidae</taxon>
        <taxon>Blomia</taxon>
    </lineage>
</organism>
<evidence type="ECO:0000256" key="4">
    <source>
        <dbReference type="ARBA" id="ARBA00023015"/>
    </source>
</evidence>
<dbReference type="SUPFAM" id="SSF57716">
    <property type="entry name" value="Glucocorticoid receptor-like (DNA-binding domain)"/>
    <property type="match status" value="1"/>
</dbReference>
<dbReference type="InterPro" id="IPR035500">
    <property type="entry name" value="NHR-like_dom_sf"/>
</dbReference>
<keyword evidence="6" id="KW-0804">Transcription</keyword>
<sequence length="316" mass="37066">MDQQFIKLCRVCGDRALGFNFNGLCCESCKAFFRRNAQNSQKYQCLKNGRCKIDRITRKCCVKCRLEKCFLIGMKKELVCSKMTEKLNKSNRRINKQMKTNFEMMVSFNFPHIEKLLGNVIKIKMNDISVQQQQIDSNLSDDDSFEQLYETFIPTPIQYYQTIDLNQIELNRIKELNIATSLAAFYDQNRFEIIGDVTHLVEALNLGELYIRKTIKMCKNISAYKSLKQDDQLSILKAYFIELIVICFSFTFDPKMDGFPIILNENSNKARIIPLSLLYEAKKQNALYFCRQYSNQFHNELEQDSTIRDLVNMNFT</sequence>
<evidence type="ECO:0000259" key="9">
    <source>
        <dbReference type="PROSITE" id="PS51030"/>
    </source>
</evidence>
<evidence type="ECO:0000256" key="8">
    <source>
        <dbReference type="ARBA" id="ARBA00023242"/>
    </source>
</evidence>
<protein>
    <recommendedName>
        <fullName evidence="13">Nuclear receptor domain-containing protein</fullName>
    </recommendedName>
</protein>
<dbReference type="GO" id="GO:0004879">
    <property type="term" value="F:nuclear receptor activity"/>
    <property type="evidence" value="ECO:0007669"/>
    <property type="project" value="TreeGrafter"/>
</dbReference>
<keyword evidence="7" id="KW-0675">Receptor</keyword>
<dbReference type="GO" id="GO:0030154">
    <property type="term" value="P:cell differentiation"/>
    <property type="evidence" value="ECO:0007669"/>
    <property type="project" value="TreeGrafter"/>
</dbReference>
<evidence type="ECO:0000256" key="6">
    <source>
        <dbReference type="ARBA" id="ARBA00023163"/>
    </source>
</evidence>
<feature type="domain" description="Nuclear receptor" evidence="9">
    <location>
        <begin position="6"/>
        <end position="81"/>
    </location>
</feature>
<comment type="caution">
    <text evidence="11">The sequence shown here is derived from an EMBL/GenBank/DDBJ whole genome shotgun (WGS) entry which is preliminary data.</text>
</comment>
<dbReference type="SUPFAM" id="SSF48508">
    <property type="entry name" value="Nuclear receptor ligand-binding domain"/>
    <property type="match status" value="1"/>
</dbReference>
<evidence type="ECO:0000313" key="12">
    <source>
        <dbReference type="Proteomes" id="UP001142055"/>
    </source>
</evidence>
<dbReference type="AlphaFoldDB" id="A0A9Q0MAA6"/>
<keyword evidence="8" id="KW-0539">Nucleus</keyword>
<evidence type="ECO:0000259" key="10">
    <source>
        <dbReference type="PROSITE" id="PS51843"/>
    </source>
</evidence>
<dbReference type="InterPro" id="IPR000536">
    <property type="entry name" value="Nucl_hrmn_rcpt_lig-bd"/>
</dbReference>
<evidence type="ECO:0000256" key="3">
    <source>
        <dbReference type="ARBA" id="ARBA00022833"/>
    </source>
</evidence>